<keyword evidence="1" id="KW-0732">Signal</keyword>
<reference evidence="2 3" key="1">
    <citation type="journal article" date="2013" name="Int. J. Syst. Evol. Microbiol.">
        <title>Ilumatobacter nonamiense sp. nov. and Ilumatobacter coccineum sp. nov., isolated from seashore sand.</title>
        <authorList>
            <person name="Matsumoto A."/>
            <person name="Kasai H."/>
            <person name="Matsuo Y."/>
            <person name="Shizuri Y."/>
            <person name="Ichikawa N."/>
            <person name="Fujita N."/>
            <person name="Omura S."/>
            <person name="Takahashi Y."/>
        </authorList>
    </citation>
    <scope>NUCLEOTIDE SEQUENCE [LARGE SCALE GENOMIC DNA]</scope>
    <source>
        <strain evidence="3">NBRC 103263 / KCTC 29153 / YM16-304</strain>
    </source>
</reference>
<gene>
    <name evidence="2" type="ORF">YM304_16420</name>
</gene>
<dbReference type="PROSITE" id="PS51257">
    <property type="entry name" value="PROKAR_LIPOPROTEIN"/>
    <property type="match status" value="1"/>
</dbReference>
<feature type="chain" id="PRO_5039517903" description="PepSY domain-containing protein" evidence="1">
    <location>
        <begin position="21"/>
        <end position="177"/>
    </location>
</feature>
<evidence type="ECO:0008006" key="4">
    <source>
        <dbReference type="Google" id="ProtNLM"/>
    </source>
</evidence>
<organism evidence="2 3">
    <name type="scientific">Ilumatobacter coccineus (strain NBRC 103263 / KCTC 29153 / YM16-304)</name>
    <dbReference type="NCBI Taxonomy" id="1313172"/>
    <lineage>
        <taxon>Bacteria</taxon>
        <taxon>Bacillati</taxon>
        <taxon>Actinomycetota</taxon>
        <taxon>Acidimicrobiia</taxon>
        <taxon>Acidimicrobiales</taxon>
        <taxon>Ilumatobacteraceae</taxon>
        <taxon>Ilumatobacter</taxon>
    </lineage>
</organism>
<keyword evidence="3" id="KW-1185">Reference proteome</keyword>
<protein>
    <recommendedName>
        <fullName evidence="4">PepSY domain-containing protein</fullName>
    </recommendedName>
</protein>
<evidence type="ECO:0000313" key="3">
    <source>
        <dbReference type="Proteomes" id="UP000011863"/>
    </source>
</evidence>
<name>A0A6C7ED77_ILUCY</name>
<evidence type="ECO:0000256" key="1">
    <source>
        <dbReference type="SAM" id="SignalP"/>
    </source>
</evidence>
<dbReference type="AlphaFoldDB" id="A0A6C7ED77"/>
<accession>A0A6C7ED77</accession>
<feature type="signal peptide" evidence="1">
    <location>
        <begin position="1"/>
        <end position="20"/>
    </location>
</feature>
<proteinExistence type="predicted"/>
<dbReference type="OrthoDB" id="9902770at2"/>
<sequence>MRLGRLAVAAAALMALGACSSDEPAVDDSAIVSAGVAGEAEFVDDIDAAIAAVEAELGASQRYFEITANPQLTNIFVAVDDETAVVPYLFIDGELQPPAPKQTGANGHTFAASDVDIDGGLVAERFADELPNTAINAVSVYGDGFGATYVVAGRSEVGGLLDIVVTGDGQIVSVDPI</sequence>
<evidence type="ECO:0000313" key="2">
    <source>
        <dbReference type="EMBL" id="BAN01956.1"/>
    </source>
</evidence>
<dbReference type="EMBL" id="AP012057">
    <property type="protein sequence ID" value="BAN01956.1"/>
    <property type="molecule type" value="Genomic_DNA"/>
</dbReference>
<dbReference type="KEGG" id="aym:YM304_16420"/>
<dbReference type="RefSeq" id="WP_015441203.1">
    <property type="nucleotide sequence ID" value="NC_020520.1"/>
</dbReference>
<dbReference type="Proteomes" id="UP000011863">
    <property type="component" value="Chromosome"/>
</dbReference>